<feature type="binding site" evidence="15">
    <location>
        <position position="182"/>
    </location>
    <ligand>
        <name>substrate</name>
    </ligand>
</feature>
<comment type="cofactor">
    <cofactor evidence="15">
        <name>FMN</name>
        <dbReference type="ChEBI" id="CHEBI:58210"/>
    </cofactor>
    <text evidence="15">Binds 1 FMN per subunit.</text>
</comment>
<name>A0ABV9Q115_9BACL</name>
<comment type="catalytic activity">
    <reaction evidence="13 15">
        <text>(S)-dihydroorotate + a quinone = orotate + a quinol</text>
        <dbReference type="Rhea" id="RHEA:30187"/>
        <dbReference type="ChEBI" id="CHEBI:24646"/>
        <dbReference type="ChEBI" id="CHEBI:30839"/>
        <dbReference type="ChEBI" id="CHEBI:30864"/>
        <dbReference type="ChEBI" id="CHEBI:132124"/>
        <dbReference type="EC" id="1.3.5.2"/>
    </reaction>
</comment>
<feature type="binding site" evidence="15">
    <location>
        <begin position="115"/>
        <end position="119"/>
    </location>
    <ligand>
        <name>substrate</name>
    </ligand>
</feature>
<comment type="similarity">
    <text evidence="6 15">Belongs to the dihydroorotate dehydrogenase family. Type 2 subfamily.</text>
</comment>
<dbReference type="PANTHER" id="PTHR48109:SF4">
    <property type="entry name" value="DIHYDROOROTATE DEHYDROGENASE (QUINONE), MITOCHONDRIAL"/>
    <property type="match status" value="1"/>
</dbReference>
<dbReference type="Proteomes" id="UP001596002">
    <property type="component" value="Unassembled WGS sequence"/>
</dbReference>
<dbReference type="InterPro" id="IPR001295">
    <property type="entry name" value="Dihydroorotate_DH_CS"/>
</dbReference>
<comment type="function">
    <text evidence="1 15">Catalyzes the conversion of dihydroorotate to orotate with quinone as electron acceptor.</text>
</comment>
<evidence type="ECO:0000256" key="14">
    <source>
        <dbReference type="ARBA" id="ARBA00048996"/>
    </source>
</evidence>
<feature type="binding site" evidence="15">
    <location>
        <begin position="66"/>
        <end position="70"/>
    </location>
    <ligand>
        <name>FMN</name>
        <dbReference type="ChEBI" id="CHEBI:58210"/>
    </ligand>
</feature>
<dbReference type="InterPro" id="IPR005719">
    <property type="entry name" value="Dihydroorotate_DH_2"/>
</dbReference>
<feature type="binding site" evidence="15">
    <location>
        <position position="302"/>
    </location>
    <ligand>
        <name>FMN</name>
        <dbReference type="ChEBI" id="CHEBI:58210"/>
    </ligand>
</feature>
<evidence type="ECO:0000256" key="11">
    <source>
        <dbReference type="ARBA" id="ARBA00023002"/>
    </source>
</evidence>
<feature type="binding site" evidence="15">
    <location>
        <position position="177"/>
    </location>
    <ligand>
        <name>FMN</name>
        <dbReference type="ChEBI" id="CHEBI:58210"/>
    </ligand>
</feature>
<feature type="domain" description="Dihydroorotate dehydrogenase catalytic" evidence="16">
    <location>
        <begin position="49"/>
        <end position="345"/>
    </location>
</feature>
<evidence type="ECO:0000256" key="12">
    <source>
        <dbReference type="ARBA" id="ARBA00023136"/>
    </source>
</evidence>
<evidence type="ECO:0000256" key="13">
    <source>
        <dbReference type="ARBA" id="ARBA00048639"/>
    </source>
</evidence>
<comment type="caution">
    <text evidence="17">The sequence shown here is derived from an EMBL/GenBank/DDBJ whole genome shotgun (WGS) entry which is preliminary data.</text>
</comment>
<keyword evidence="18" id="KW-1185">Reference proteome</keyword>
<evidence type="ECO:0000256" key="7">
    <source>
        <dbReference type="ARBA" id="ARBA00011669"/>
    </source>
</evidence>
<evidence type="ECO:0000313" key="17">
    <source>
        <dbReference type="EMBL" id="MFC4767489.1"/>
    </source>
</evidence>
<dbReference type="PANTHER" id="PTHR48109">
    <property type="entry name" value="DIHYDROOROTATE DEHYDROGENASE (QUINONE), MITOCHONDRIAL-RELATED"/>
    <property type="match status" value="1"/>
</dbReference>
<evidence type="ECO:0000256" key="4">
    <source>
        <dbReference type="ARBA" id="ARBA00004715"/>
    </source>
</evidence>
<evidence type="ECO:0000256" key="9">
    <source>
        <dbReference type="ARBA" id="ARBA00022643"/>
    </source>
</evidence>
<keyword evidence="11 15" id="KW-0560">Oxidoreductase</keyword>
<feature type="binding site" evidence="15">
    <location>
        <position position="250"/>
    </location>
    <ligand>
        <name>FMN</name>
        <dbReference type="ChEBI" id="CHEBI:58210"/>
    </ligand>
</feature>
<feature type="binding site" evidence="15">
    <location>
        <position position="177"/>
    </location>
    <ligand>
        <name>substrate</name>
    </ligand>
</feature>
<comment type="pathway">
    <text evidence="5 15">Pyrimidine metabolism; UMP biosynthesis via de novo pathway; orotate from (S)-dihydroorotate (quinone route): step 1/1.</text>
</comment>
<feature type="binding site" evidence="15">
    <location>
        <begin position="323"/>
        <end position="324"/>
    </location>
    <ligand>
        <name>FMN</name>
        <dbReference type="ChEBI" id="CHEBI:58210"/>
    </ligand>
</feature>
<dbReference type="InterPro" id="IPR005720">
    <property type="entry name" value="Dihydroorotate_DH_cat"/>
</dbReference>
<dbReference type="NCBIfam" id="TIGR01036">
    <property type="entry name" value="pyrD_sub2"/>
    <property type="match status" value="1"/>
</dbReference>
<dbReference type="SUPFAM" id="SSF51395">
    <property type="entry name" value="FMN-linked oxidoreductases"/>
    <property type="match status" value="1"/>
</dbReference>
<evidence type="ECO:0000256" key="1">
    <source>
        <dbReference type="ARBA" id="ARBA00003125"/>
    </source>
</evidence>
<evidence type="ECO:0000313" key="18">
    <source>
        <dbReference type="Proteomes" id="UP001596002"/>
    </source>
</evidence>
<keyword evidence="10 15" id="KW-0665">Pyrimidine biosynthesis</keyword>
<evidence type="ECO:0000256" key="5">
    <source>
        <dbReference type="ARBA" id="ARBA00005161"/>
    </source>
</evidence>
<dbReference type="GO" id="GO:0106430">
    <property type="term" value="F:dihydroorotate dehydrogenase (quinone) activity"/>
    <property type="evidence" value="ECO:0007669"/>
    <property type="project" value="UniProtKB-EC"/>
</dbReference>
<dbReference type="CDD" id="cd04738">
    <property type="entry name" value="DHOD_2_like"/>
    <property type="match status" value="1"/>
</dbReference>
<evidence type="ECO:0000256" key="10">
    <source>
        <dbReference type="ARBA" id="ARBA00022975"/>
    </source>
</evidence>
<dbReference type="EMBL" id="JBHSHC010000064">
    <property type="protein sequence ID" value="MFC4767489.1"/>
    <property type="molecule type" value="Genomic_DNA"/>
</dbReference>
<dbReference type="PROSITE" id="PS00911">
    <property type="entry name" value="DHODEHASE_1"/>
    <property type="match status" value="1"/>
</dbReference>
<evidence type="ECO:0000256" key="6">
    <source>
        <dbReference type="ARBA" id="ARBA00005359"/>
    </source>
</evidence>
<dbReference type="NCBIfam" id="NF003652">
    <property type="entry name" value="PRK05286.2-5"/>
    <property type="match status" value="1"/>
</dbReference>
<comment type="function">
    <text evidence="2">Catalyzes the conversion of dihydroorotate to orotate with NAD(+) as electron acceptor.</text>
</comment>
<proteinExistence type="inferred from homology"/>
<comment type="pathway">
    <text evidence="4">Pyrimidine metabolism; UMP biosynthesis via de novo pathway; orotate from (S)-dihydroorotate (NAD(+) route): step 1/1.</text>
</comment>
<accession>A0ABV9Q115</accession>
<feature type="binding site" evidence="15">
    <location>
        <position position="222"/>
    </location>
    <ligand>
        <name>FMN</name>
        <dbReference type="ChEBI" id="CHEBI:58210"/>
    </ligand>
</feature>
<comment type="catalytic activity">
    <reaction evidence="14">
        <text>(S)-dihydroorotate + NAD(+) = orotate + NADH + H(+)</text>
        <dbReference type="Rhea" id="RHEA:13513"/>
        <dbReference type="ChEBI" id="CHEBI:15378"/>
        <dbReference type="ChEBI" id="CHEBI:30839"/>
        <dbReference type="ChEBI" id="CHEBI:30864"/>
        <dbReference type="ChEBI" id="CHEBI:57540"/>
        <dbReference type="ChEBI" id="CHEBI:57945"/>
        <dbReference type="EC" id="1.3.1.14"/>
    </reaction>
</comment>
<dbReference type="InterPro" id="IPR013785">
    <property type="entry name" value="Aldolase_TIM"/>
</dbReference>
<evidence type="ECO:0000256" key="8">
    <source>
        <dbReference type="ARBA" id="ARBA00022630"/>
    </source>
</evidence>
<evidence type="ECO:0000256" key="3">
    <source>
        <dbReference type="ARBA" id="ARBA00004370"/>
    </source>
</evidence>
<keyword evidence="8 15" id="KW-0285">Flavoprotein</keyword>
<comment type="subunit">
    <text evidence="7">Heterotetramer of 2 PyrK and 2 PyrD type B subunits.</text>
</comment>
<keyword evidence="9 15" id="KW-0288">FMN</keyword>
<gene>
    <name evidence="15" type="primary">pyrD</name>
    <name evidence="17" type="ORF">ACFO8Q_08950</name>
</gene>
<comment type="subunit">
    <text evidence="15">Monomer.</text>
</comment>
<feature type="binding site" evidence="15">
    <location>
        <position position="70"/>
    </location>
    <ligand>
        <name>substrate</name>
    </ligand>
</feature>
<organism evidence="17 18">
    <name type="scientific">Effusibacillus consociatus</name>
    <dbReference type="NCBI Taxonomy" id="1117041"/>
    <lineage>
        <taxon>Bacteria</taxon>
        <taxon>Bacillati</taxon>
        <taxon>Bacillota</taxon>
        <taxon>Bacilli</taxon>
        <taxon>Bacillales</taxon>
        <taxon>Alicyclobacillaceae</taxon>
        <taxon>Effusibacillus</taxon>
    </lineage>
</organism>
<feature type="binding site" evidence="15">
    <location>
        <position position="90"/>
    </location>
    <ligand>
        <name>FMN</name>
        <dbReference type="ChEBI" id="CHEBI:58210"/>
    </ligand>
</feature>
<reference evidence="18" key="1">
    <citation type="journal article" date="2019" name="Int. J. Syst. Evol. Microbiol.">
        <title>The Global Catalogue of Microorganisms (GCM) 10K type strain sequencing project: providing services to taxonomists for standard genome sequencing and annotation.</title>
        <authorList>
            <consortium name="The Broad Institute Genomics Platform"/>
            <consortium name="The Broad Institute Genome Sequencing Center for Infectious Disease"/>
            <person name="Wu L."/>
            <person name="Ma J."/>
        </authorList>
    </citation>
    <scope>NUCLEOTIDE SEQUENCE [LARGE SCALE GENOMIC DNA]</scope>
    <source>
        <strain evidence="18">WYCCWR 12678</strain>
    </source>
</reference>
<keyword evidence="15" id="KW-1003">Cell membrane</keyword>
<keyword evidence="12 15" id="KW-0472">Membrane</keyword>
<dbReference type="InterPro" id="IPR050074">
    <property type="entry name" value="DHO_dehydrogenase"/>
</dbReference>
<feature type="binding site" evidence="15">
    <location>
        <position position="273"/>
    </location>
    <ligand>
        <name>FMN</name>
        <dbReference type="ChEBI" id="CHEBI:58210"/>
    </ligand>
</feature>
<feature type="binding site" evidence="15">
    <location>
        <position position="144"/>
    </location>
    <ligand>
        <name>FMN</name>
        <dbReference type="ChEBI" id="CHEBI:58210"/>
    </ligand>
</feature>
<comment type="subcellular location">
    <subcellularLocation>
        <location evidence="15">Cell membrane</location>
        <topology evidence="15">Peripheral membrane protein</topology>
    </subcellularLocation>
    <subcellularLocation>
        <location evidence="3">Membrane</location>
    </subcellularLocation>
</comment>
<dbReference type="Pfam" id="PF01180">
    <property type="entry name" value="DHO_dh"/>
    <property type="match status" value="1"/>
</dbReference>
<feature type="active site" description="Nucleophile" evidence="15">
    <location>
        <position position="180"/>
    </location>
</feature>
<dbReference type="NCBIfam" id="NF003645">
    <property type="entry name" value="PRK05286.1-2"/>
    <property type="match status" value="1"/>
</dbReference>
<dbReference type="PROSITE" id="PS00912">
    <property type="entry name" value="DHODEHASE_2"/>
    <property type="match status" value="1"/>
</dbReference>
<dbReference type="EC" id="1.3.5.2" evidence="15"/>
<dbReference type="RefSeq" id="WP_380025412.1">
    <property type="nucleotide sequence ID" value="NZ_JBHSHC010000064.1"/>
</dbReference>
<feature type="binding site" evidence="15">
    <location>
        <begin position="251"/>
        <end position="252"/>
    </location>
    <ligand>
        <name>substrate</name>
    </ligand>
</feature>
<sequence>MYPFIKKFLFTLDAEAAHERTMSALKLADNVAGAKAFLRLMYRLEDSRLHSTVMGIHFPNPVGLAAGFDKNAEAYPALAALGFGFIEVGTLTPVGQPGNEKPRLFRSVEDQAVINRMGFNNLGAAEAAKHLAHYQQAGIPIGINIGKNKATPNEEAASDYEKCLDALYDFGHYFVINVSSPNTPNLRDLQETESLRKLLQAIRKKANDLEKNGAKAKPILLKVAPDMSQQHMRDVVQAAVAEGISGIIATNTTLSREGLRNKAFAQQTGGLSGRPLAERSTEWIREIYRAVGGQVPIIGVGGIFTGDDAYEKIRAGASLVQVYTGMIYEGPGIVKAINKRLLELMQRDGFTNIQQVVGTDHQAAKNS</sequence>
<evidence type="ECO:0000256" key="15">
    <source>
        <dbReference type="HAMAP-Rule" id="MF_00225"/>
    </source>
</evidence>
<dbReference type="HAMAP" id="MF_00225">
    <property type="entry name" value="DHO_dh_type2"/>
    <property type="match status" value="1"/>
</dbReference>
<protein>
    <recommendedName>
        <fullName evidence="15">Dihydroorotate dehydrogenase (quinone)</fullName>
        <ecNumber evidence="15">1.3.5.2</ecNumber>
    </recommendedName>
    <alternativeName>
        <fullName evidence="15">DHOdehase</fullName>
        <shortName evidence="15">DHOD</shortName>
        <shortName evidence="15">DHODase</shortName>
    </alternativeName>
    <alternativeName>
        <fullName evidence="15">Dihydroorotate oxidase</fullName>
    </alternativeName>
</protein>
<dbReference type="Gene3D" id="3.20.20.70">
    <property type="entry name" value="Aldolase class I"/>
    <property type="match status" value="1"/>
</dbReference>
<evidence type="ECO:0000259" key="16">
    <source>
        <dbReference type="Pfam" id="PF01180"/>
    </source>
</evidence>
<evidence type="ECO:0000256" key="2">
    <source>
        <dbReference type="ARBA" id="ARBA00003616"/>
    </source>
</evidence>